<dbReference type="AlphaFoldDB" id="A0A8H3TYP1"/>
<reference evidence="2" key="1">
    <citation type="submission" date="2020-07" db="EMBL/GenBank/DDBJ databases">
        <title>Draft Genome Sequence of a Deep-Sea Yeast, Naganishia (Cryptococcus) liquefaciens strain N6.</title>
        <authorList>
            <person name="Han Y.W."/>
            <person name="Kajitani R."/>
            <person name="Morimoto H."/>
            <person name="Parhat M."/>
            <person name="Tsubouchi H."/>
            <person name="Bakenova O."/>
            <person name="Ogata M."/>
            <person name="Argunhan B."/>
            <person name="Aoki R."/>
            <person name="Kajiwara S."/>
            <person name="Itoh T."/>
            <person name="Iwasaki H."/>
        </authorList>
    </citation>
    <scope>NUCLEOTIDE SEQUENCE</scope>
    <source>
        <strain evidence="2">N6</strain>
    </source>
</reference>
<proteinExistence type="predicted"/>
<keyword evidence="3" id="KW-1185">Reference proteome</keyword>
<protein>
    <submittedName>
        <fullName evidence="2">Uncharacterized protein</fullName>
    </submittedName>
</protein>
<accession>A0A8H3TYP1</accession>
<evidence type="ECO:0000256" key="1">
    <source>
        <dbReference type="SAM" id="MobiDB-lite"/>
    </source>
</evidence>
<sequence length="95" mass="10236">MVLRLSSSRVRESEMSECVNLVMEISESTELNQGVMGDWAYYNFSVRISNSDQYVPAGSTEGAADGNPLPPSLVAQPGNAKHSLQPVAYNSVRSG</sequence>
<evidence type="ECO:0000313" key="2">
    <source>
        <dbReference type="EMBL" id="GHJ89534.1"/>
    </source>
</evidence>
<organism evidence="2 3">
    <name type="scientific">Naganishia liquefaciens</name>
    <dbReference type="NCBI Taxonomy" id="104408"/>
    <lineage>
        <taxon>Eukaryota</taxon>
        <taxon>Fungi</taxon>
        <taxon>Dikarya</taxon>
        <taxon>Basidiomycota</taxon>
        <taxon>Agaricomycotina</taxon>
        <taxon>Tremellomycetes</taxon>
        <taxon>Filobasidiales</taxon>
        <taxon>Filobasidiaceae</taxon>
        <taxon>Naganishia</taxon>
    </lineage>
</organism>
<evidence type="ECO:0000313" key="3">
    <source>
        <dbReference type="Proteomes" id="UP000620104"/>
    </source>
</evidence>
<gene>
    <name evidence="2" type="ORF">NliqN6_5936</name>
</gene>
<feature type="region of interest" description="Disordered" evidence="1">
    <location>
        <begin position="56"/>
        <end position="95"/>
    </location>
</feature>
<dbReference type="Proteomes" id="UP000620104">
    <property type="component" value="Unassembled WGS sequence"/>
</dbReference>
<comment type="caution">
    <text evidence="2">The sequence shown here is derived from an EMBL/GenBank/DDBJ whole genome shotgun (WGS) entry which is preliminary data.</text>
</comment>
<name>A0A8H3TYP1_9TREE</name>
<dbReference type="EMBL" id="BLZA01000046">
    <property type="protein sequence ID" value="GHJ89534.1"/>
    <property type="molecule type" value="Genomic_DNA"/>
</dbReference>